<proteinExistence type="predicted"/>
<sequence>INYANHCESISHQPLSTSQNKSTSYHESRSHHESRSYCESRSHPTSYHSKHDRSLSPL</sequence>
<dbReference type="EMBL" id="CAJVQC010055564">
    <property type="protein sequence ID" value="CAG8795493.1"/>
    <property type="molecule type" value="Genomic_DNA"/>
</dbReference>
<evidence type="ECO:0000313" key="2">
    <source>
        <dbReference type="Proteomes" id="UP000789920"/>
    </source>
</evidence>
<organism evidence="1 2">
    <name type="scientific">Racocetra persica</name>
    <dbReference type="NCBI Taxonomy" id="160502"/>
    <lineage>
        <taxon>Eukaryota</taxon>
        <taxon>Fungi</taxon>
        <taxon>Fungi incertae sedis</taxon>
        <taxon>Mucoromycota</taxon>
        <taxon>Glomeromycotina</taxon>
        <taxon>Glomeromycetes</taxon>
        <taxon>Diversisporales</taxon>
        <taxon>Gigasporaceae</taxon>
        <taxon>Racocetra</taxon>
    </lineage>
</organism>
<reference evidence="1" key="1">
    <citation type="submission" date="2021-06" db="EMBL/GenBank/DDBJ databases">
        <authorList>
            <person name="Kallberg Y."/>
            <person name="Tangrot J."/>
            <person name="Rosling A."/>
        </authorList>
    </citation>
    <scope>NUCLEOTIDE SEQUENCE</scope>
    <source>
        <strain evidence="1">MA461A</strain>
    </source>
</reference>
<keyword evidence="2" id="KW-1185">Reference proteome</keyword>
<comment type="caution">
    <text evidence="1">The sequence shown here is derived from an EMBL/GenBank/DDBJ whole genome shotgun (WGS) entry which is preliminary data.</text>
</comment>
<evidence type="ECO:0000313" key="1">
    <source>
        <dbReference type="EMBL" id="CAG8795493.1"/>
    </source>
</evidence>
<dbReference type="Proteomes" id="UP000789920">
    <property type="component" value="Unassembled WGS sequence"/>
</dbReference>
<gene>
    <name evidence="1" type="ORF">RPERSI_LOCUS19970</name>
</gene>
<accession>A0ACA9RIV9</accession>
<feature type="non-terminal residue" evidence="1">
    <location>
        <position position="1"/>
    </location>
</feature>
<name>A0ACA9RIV9_9GLOM</name>
<protein>
    <submittedName>
        <fullName evidence="1">2824_t:CDS:1</fullName>
    </submittedName>
</protein>